<dbReference type="AlphaFoldDB" id="A0AAN6ETH2"/>
<reference evidence="1" key="1">
    <citation type="submission" date="2023-01" db="EMBL/GenBank/DDBJ databases">
        <title>Exophiala dermititidis isolated from Cystic Fibrosis Patient.</title>
        <authorList>
            <person name="Kurbessoian T."/>
            <person name="Crocker A."/>
            <person name="Murante D."/>
            <person name="Hogan D.A."/>
            <person name="Stajich J.E."/>
        </authorList>
    </citation>
    <scope>NUCLEOTIDE SEQUENCE</scope>
    <source>
        <strain evidence="1">Ex8</strain>
    </source>
</reference>
<sequence>MAERQQSYCWRSCNRVTHLLLTFSKSWTLSGTRTTTPHFCPGQRWAAISMGGRLAHHFTATPTAAGNECTPNECAPSSHAGLVVRVVRRSKHLADGFAYIESLCAGALWEEIGNAEPVDLDEQLANQAEY</sequence>
<evidence type="ECO:0000313" key="2">
    <source>
        <dbReference type="Proteomes" id="UP001161757"/>
    </source>
</evidence>
<protein>
    <submittedName>
        <fullName evidence="1">Uncharacterized protein</fullName>
    </submittedName>
</protein>
<organism evidence="1 2">
    <name type="scientific">Exophiala dermatitidis</name>
    <name type="common">Black yeast-like fungus</name>
    <name type="synonym">Wangiella dermatitidis</name>
    <dbReference type="NCBI Taxonomy" id="5970"/>
    <lineage>
        <taxon>Eukaryota</taxon>
        <taxon>Fungi</taxon>
        <taxon>Dikarya</taxon>
        <taxon>Ascomycota</taxon>
        <taxon>Pezizomycotina</taxon>
        <taxon>Eurotiomycetes</taxon>
        <taxon>Chaetothyriomycetidae</taxon>
        <taxon>Chaetothyriales</taxon>
        <taxon>Herpotrichiellaceae</taxon>
        <taxon>Exophiala</taxon>
    </lineage>
</organism>
<evidence type="ECO:0000313" key="1">
    <source>
        <dbReference type="EMBL" id="KAJ8991340.1"/>
    </source>
</evidence>
<name>A0AAN6ETH2_EXODE</name>
<dbReference type="EMBL" id="JAJGCB010000008">
    <property type="protein sequence ID" value="KAJ8991340.1"/>
    <property type="molecule type" value="Genomic_DNA"/>
</dbReference>
<comment type="caution">
    <text evidence="1">The sequence shown here is derived from an EMBL/GenBank/DDBJ whole genome shotgun (WGS) entry which is preliminary data.</text>
</comment>
<dbReference type="Proteomes" id="UP001161757">
    <property type="component" value="Unassembled WGS sequence"/>
</dbReference>
<gene>
    <name evidence="1" type="ORF">HRR80_004682</name>
</gene>
<proteinExistence type="predicted"/>
<accession>A0AAN6ETH2</accession>